<gene>
    <name evidence="6" type="ORF">PCOL08062_LOCUS6186</name>
</gene>
<dbReference type="InterPro" id="IPR027417">
    <property type="entry name" value="P-loop_NTPase"/>
</dbReference>
<dbReference type="PANTHER" id="PTHR43146">
    <property type="entry name" value="CANCER-RELATED NUCLEOSIDE-TRIPHOSPHATASE"/>
    <property type="match status" value="1"/>
</dbReference>
<dbReference type="SMART" id="SM00382">
    <property type="entry name" value="AAA"/>
    <property type="match status" value="1"/>
</dbReference>
<organism evidence="6">
    <name type="scientific">Prasinoderma coloniale</name>
    <dbReference type="NCBI Taxonomy" id="156133"/>
    <lineage>
        <taxon>Eukaryota</taxon>
        <taxon>Viridiplantae</taxon>
        <taxon>Prasinodermophyta</taxon>
        <taxon>Prasinodermophyceae</taxon>
        <taxon>Prasinodermales</taxon>
        <taxon>Prasinodermaceae</taxon>
        <taxon>Prasinoderma</taxon>
    </lineage>
</organism>
<sequence length="404" mass="41618">MTRGARHLLVTGSPGVGKTTAVLAAARAAAAAGKTIGGFCTEEERSRPDGPRTGFAVAALDVCGSPGERGTLAREGRGPHAVGKWAVDVDSFELAALPTLTGSTRATVDLLVIDEVGKMELFSTRFAPAVETALDDHAGPRVVATIPTPRYGRTVPFVEAIRARDDVALVKLTKANRDAAAAALADVLTRALDCGGALDMGALEPFLDDRPVLGKEQPSAAAQKKDGPGGVDAPIEGAGPLLPGDTAPRVLLLGETSSPRSPVGAEYSERSMWRVLGPSLGAGSDYEAARAAASASQIAIWDVLSEVHDKSAPRQKRRRTLAASNANDVIGLLRSWPSIDTVACNGAKAYAAFGAHAGTGAALAARLGRTRPPRVIKLPSSSPANARGGVEAKIAAWADALRKQ</sequence>
<evidence type="ECO:0000256" key="1">
    <source>
        <dbReference type="ARBA" id="ARBA00022741"/>
    </source>
</evidence>
<dbReference type="Gene3D" id="3.40.50.300">
    <property type="entry name" value="P-loop containing nucleotide triphosphate hydrolases"/>
    <property type="match status" value="1"/>
</dbReference>
<protein>
    <recommendedName>
        <fullName evidence="5">AAA+ ATPase domain-containing protein</fullName>
    </recommendedName>
</protein>
<keyword evidence="3" id="KW-0067">ATP-binding</keyword>
<dbReference type="GO" id="GO:0005524">
    <property type="term" value="F:ATP binding"/>
    <property type="evidence" value="ECO:0007669"/>
    <property type="project" value="UniProtKB-KW"/>
</dbReference>
<name>A0A7R9TM31_9VIRI</name>
<dbReference type="InterPro" id="IPR004948">
    <property type="entry name" value="Nuc-triphosphatase_THEP1"/>
</dbReference>
<evidence type="ECO:0000256" key="4">
    <source>
        <dbReference type="SAM" id="MobiDB-lite"/>
    </source>
</evidence>
<dbReference type="Gene3D" id="3.40.470.10">
    <property type="entry name" value="Uracil-DNA glycosylase-like domain"/>
    <property type="match status" value="1"/>
</dbReference>
<dbReference type="EMBL" id="HBDZ01008081">
    <property type="protein sequence ID" value="CAD8239524.1"/>
    <property type="molecule type" value="Transcribed_RNA"/>
</dbReference>
<evidence type="ECO:0000256" key="3">
    <source>
        <dbReference type="ARBA" id="ARBA00022840"/>
    </source>
</evidence>
<dbReference type="GO" id="GO:0017111">
    <property type="term" value="F:ribonucleoside triphosphate phosphatase activity"/>
    <property type="evidence" value="ECO:0007669"/>
    <property type="project" value="InterPro"/>
</dbReference>
<dbReference type="SUPFAM" id="SSF52141">
    <property type="entry name" value="Uracil-DNA glycosylase-like"/>
    <property type="match status" value="1"/>
</dbReference>
<dbReference type="InterPro" id="IPR036895">
    <property type="entry name" value="Uracil-DNA_glycosylase-like_sf"/>
</dbReference>
<proteinExistence type="predicted"/>
<feature type="domain" description="AAA+ ATPase" evidence="5">
    <location>
        <begin position="4"/>
        <end position="173"/>
    </location>
</feature>
<accession>A0A7R9TM31</accession>
<keyword evidence="2" id="KW-0378">Hydrolase</keyword>
<dbReference type="Pfam" id="PF03266">
    <property type="entry name" value="NTPase_1"/>
    <property type="match status" value="1"/>
</dbReference>
<reference evidence="6" key="1">
    <citation type="submission" date="2021-01" db="EMBL/GenBank/DDBJ databases">
        <authorList>
            <person name="Corre E."/>
            <person name="Pelletier E."/>
            <person name="Niang G."/>
            <person name="Scheremetjew M."/>
            <person name="Finn R."/>
            <person name="Kale V."/>
            <person name="Holt S."/>
            <person name="Cochrane G."/>
            <person name="Meng A."/>
            <person name="Brown T."/>
            <person name="Cohen L."/>
        </authorList>
    </citation>
    <scope>NUCLEOTIDE SEQUENCE</scope>
    <source>
        <strain evidence="6">CCMP1413</strain>
    </source>
</reference>
<dbReference type="AlphaFoldDB" id="A0A7R9TM31"/>
<evidence type="ECO:0000313" key="6">
    <source>
        <dbReference type="EMBL" id="CAD8239524.1"/>
    </source>
</evidence>
<evidence type="ECO:0000259" key="5">
    <source>
        <dbReference type="SMART" id="SM00382"/>
    </source>
</evidence>
<feature type="region of interest" description="Disordered" evidence="4">
    <location>
        <begin position="216"/>
        <end position="243"/>
    </location>
</feature>
<dbReference type="PANTHER" id="PTHR43146:SF1">
    <property type="entry name" value="CANCER-RELATED NUCLEOSIDE-TRIPHOSPHATASE"/>
    <property type="match status" value="1"/>
</dbReference>
<dbReference type="InterPro" id="IPR003593">
    <property type="entry name" value="AAA+_ATPase"/>
</dbReference>
<keyword evidence="1" id="KW-0547">Nucleotide-binding</keyword>
<dbReference type="SUPFAM" id="SSF52540">
    <property type="entry name" value="P-loop containing nucleoside triphosphate hydrolases"/>
    <property type="match status" value="1"/>
</dbReference>
<evidence type="ECO:0000256" key="2">
    <source>
        <dbReference type="ARBA" id="ARBA00022801"/>
    </source>
</evidence>